<feature type="compositionally biased region" description="Basic and acidic residues" evidence="2">
    <location>
        <begin position="15"/>
        <end position="27"/>
    </location>
</feature>
<feature type="coiled-coil region" evidence="1">
    <location>
        <begin position="702"/>
        <end position="778"/>
    </location>
</feature>
<keyword evidence="1" id="KW-0175">Coiled coil</keyword>
<protein>
    <submittedName>
        <fullName evidence="3">Uncharacterized protein</fullName>
    </submittedName>
</protein>
<dbReference type="Proteomes" id="UP000030748">
    <property type="component" value="Unassembled WGS sequence"/>
</dbReference>
<dbReference type="eggNOG" id="ENOG502QQ9C">
    <property type="taxonomic scope" value="Eukaryota"/>
</dbReference>
<evidence type="ECO:0000313" key="4">
    <source>
        <dbReference type="Proteomes" id="UP000030748"/>
    </source>
</evidence>
<feature type="coiled-coil region" evidence="1">
    <location>
        <begin position="545"/>
        <end position="593"/>
    </location>
</feature>
<dbReference type="PANTHER" id="PTHR43939">
    <property type="entry name" value="COILED-COIL DOMAIN-CONTAINING PROTEIN 158"/>
    <property type="match status" value="1"/>
</dbReference>
<feature type="coiled-coil region" evidence="1">
    <location>
        <begin position="1263"/>
        <end position="1304"/>
    </location>
</feature>
<sequence length="1780" mass="201161">MDPASLSNTNPVDSFRSEPTESTRDDMFVDCPDEIENSESQQSSEEKHTVEDDQYNESDSGINVQQLMSEIEVLRDMLDNTVAEKEKSAVEYEEERAFLTRELSQFRNQIRVLSEKNNSVDENANGVVDHIQTMESGASLHEIMDDCSRFLKSALDERLQTDEQVRELQSAVYMKDQDIGFLNAKVAQAMESSNIAQSDSNLNHVNMSRQIEVLLEKDQQIEEIVNRILASVSLTHHEGDLLDGSLTEKISSIEKSVTFLVEKCNLFVSDCDQLRGFLNQVGLDFDTIDGKGTFVAARDKILDIRSKEENLYQNLSNLEDENRKLVEQLEQQKSTVENVNAEISRLRVEVEQEKNRYANTKEKLTMAVTKGKALVQQRDSLKQSLAEKTSQLEKYSIELQEKSSALDAAENTKELIAENTKELIAEKDKIVQKCGEILSEIVATKELQPTDDITEKLRWLVDENKSLSAISLQYNKLADALSLFDFPESVASSELDLRVRFLAESFDLSKEEAIKLQSEIAKTKEAANGEIDHLTASLLAEMQERSYLQAEVDDLRNKYEALKIEIDHLGTSLSAESQEKSYLQLELESLRDKYEGVVQKEHLVSLEKDKIVSLLMDASGLANDGSEEIRSVHSDITITVDSCLAKIKENMCPSEPSQVHGEIFENVKSLLYIKDQEMSLYKLIIEEDILDRVQVSYLSGELERKTEELNAVKDEKAVVQRSLAQMEDRCALLKDKLSMAVKKGKGLVQERENLKGSLNEKNVEIDRLKSELQQNLDRDKDCQDQITKLSVDVERIPLLETDLVATKERADQLEQFLAESNGMLQRVMESIDGITTPTDSSFSEPIEKLTWIAGYLREQEILRTELEQDLREVKDEASSLASKLSEVEVTIKSLENALSIAENSRSQLLDEKKELEVSKAYLEEELQKENEKTSSHTSNFEKLSASKSALEDALLQAEEKISTFMNERDTAVESRDLAEEQLQKLKDDFSDHITKLADADKTIQSLEDALSQAQKNISLLSEENSKVQIGSADLDSEIKKIREEAHSHASKFSEASVTIKSLEDALLNAENNMGDLVEEKRNAEQEIIALKSQLESCMEELVGTRGSIETRFVELSSQLNHLWLLLKDEALPLLLGKCFERKFESLNDINVLLKEMGDYFLEMDPDMLQDNPVTEDDSSLPTTLPSSLDIALNLDILDDEVNAVDIESIMLYIEKMNEGFHLKGKIMADKFGKLSTLMDGSIVSLLRRLHVTKDRVISITKYAKSLKQQVENINTDKQRQEDTIASLESEIRVLLSACSDATKQLELNAQNNLSEVRFIQDYVKLDGRMSMDLETNGDDAAAALDTDHLKTAEKLLLATRQNQDLVKLFKDAMNKVTNMTEDTRNQMKAIQLTCDEVSEERDLYKDKISMLETDLREQQNLSRDMTIKLEDYEEKEDELRKREAELLTSLSKVHELEDPLLSASQVKYILEKMNEVEVPDVALAVGDSHDSADVRKLFYVIDSYNGFLQRVSSLSLENEELQSIADNQILEIEHLQKQLEDLVGNEKDSEKLDKLLELESGLQNIVRKLRGSDETDVDLKADRSMGLMQLLDKLVMTTVVESESLKSKNEELGAKLFGAQKVVDDLSNKVKFLEDSNQTRNVPLEIVEQGRGTSITSSPQSEISEVQDMEAIGKSNNAPHVLSAAHIRTMRKGSSDHLAINIDSDSERLINNKETDEDKGRIFKSLNTSGLVPRQGKSVADRIDGYWVTGSRALMNHPRGRLGLIAYWLVLHMWLLGTIL</sequence>
<name>A0A022QEE9_ERYGU</name>
<feature type="coiled-coil region" evidence="1">
    <location>
        <begin position="1394"/>
        <end position="1449"/>
    </location>
</feature>
<feature type="region of interest" description="Disordered" evidence="2">
    <location>
        <begin position="1"/>
        <end position="59"/>
    </location>
</feature>
<evidence type="ECO:0000256" key="1">
    <source>
        <dbReference type="SAM" id="Coils"/>
    </source>
</evidence>
<feature type="coiled-coil region" evidence="1">
    <location>
        <begin position="1052"/>
        <end position="1100"/>
    </location>
</feature>
<feature type="compositionally biased region" description="Polar residues" evidence="2">
    <location>
        <begin position="1"/>
        <end position="12"/>
    </location>
</feature>
<accession>A0A022QEE9</accession>
<dbReference type="PANTHER" id="PTHR43939:SF68">
    <property type="entry name" value="CENTROSOMAL PROTEIN OF 290 KDA-LIKE"/>
    <property type="match status" value="1"/>
</dbReference>
<dbReference type="EMBL" id="KI631864">
    <property type="protein sequence ID" value="EYU25959.1"/>
    <property type="molecule type" value="Genomic_DNA"/>
</dbReference>
<keyword evidence="4" id="KW-1185">Reference proteome</keyword>
<dbReference type="STRING" id="4155.A0A022QEE9"/>
<gene>
    <name evidence="3" type="ORF">MIMGU_mgv1a000105mg</name>
</gene>
<feature type="coiled-coil region" evidence="1">
    <location>
        <begin position="1518"/>
        <end position="1552"/>
    </location>
</feature>
<proteinExistence type="predicted"/>
<evidence type="ECO:0000313" key="3">
    <source>
        <dbReference type="EMBL" id="EYU25959.1"/>
    </source>
</evidence>
<reference evidence="3 4" key="1">
    <citation type="journal article" date="2013" name="Proc. Natl. Acad. Sci. U.S.A.">
        <title>Fine-scale variation in meiotic recombination in Mimulus inferred from population shotgun sequencing.</title>
        <authorList>
            <person name="Hellsten U."/>
            <person name="Wright K.M."/>
            <person name="Jenkins J."/>
            <person name="Shu S."/>
            <person name="Yuan Y."/>
            <person name="Wessler S.R."/>
            <person name="Schmutz J."/>
            <person name="Willis J.H."/>
            <person name="Rokhsar D.S."/>
        </authorList>
    </citation>
    <scope>NUCLEOTIDE SEQUENCE [LARGE SCALE GENOMIC DNA]</scope>
    <source>
        <strain evidence="4">cv. DUN x IM62</strain>
    </source>
</reference>
<organism evidence="3 4">
    <name type="scientific">Erythranthe guttata</name>
    <name type="common">Yellow monkey flower</name>
    <name type="synonym">Mimulus guttatus</name>
    <dbReference type="NCBI Taxonomy" id="4155"/>
    <lineage>
        <taxon>Eukaryota</taxon>
        <taxon>Viridiplantae</taxon>
        <taxon>Streptophyta</taxon>
        <taxon>Embryophyta</taxon>
        <taxon>Tracheophyta</taxon>
        <taxon>Spermatophyta</taxon>
        <taxon>Magnoliopsida</taxon>
        <taxon>eudicotyledons</taxon>
        <taxon>Gunneridae</taxon>
        <taxon>Pentapetalae</taxon>
        <taxon>asterids</taxon>
        <taxon>lamiids</taxon>
        <taxon>Lamiales</taxon>
        <taxon>Phrymaceae</taxon>
        <taxon>Erythranthe</taxon>
    </lineage>
</organism>
<feature type="coiled-coil region" evidence="1">
    <location>
        <begin position="856"/>
        <end position="1023"/>
    </location>
</feature>
<feature type="coiled-coil region" evidence="1">
    <location>
        <begin position="301"/>
        <end position="426"/>
    </location>
</feature>
<evidence type="ECO:0000256" key="2">
    <source>
        <dbReference type="SAM" id="MobiDB-lite"/>
    </source>
</evidence>
<feature type="coiled-coil region" evidence="1">
    <location>
        <begin position="64"/>
        <end position="123"/>
    </location>
</feature>